<keyword evidence="1" id="KW-0175">Coiled coil</keyword>
<organism evidence="4 5">
    <name type="scientific">Solanum commersonii</name>
    <name type="common">Commerson's wild potato</name>
    <name type="synonym">Commerson's nightshade</name>
    <dbReference type="NCBI Taxonomy" id="4109"/>
    <lineage>
        <taxon>Eukaryota</taxon>
        <taxon>Viridiplantae</taxon>
        <taxon>Streptophyta</taxon>
        <taxon>Embryophyta</taxon>
        <taxon>Tracheophyta</taxon>
        <taxon>Spermatophyta</taxon>
        <taxon>Magnoliopsida</taxon>
        <taxon>eudicotyledons</taxon>
        <taxon>Gunneridae</taxon>
        <taxon>Pentapetalae</taxon>
        <taxon>asterids</taxon>
        <taxon>lamiids</taxon>
        <taxon>Solanales</taxon>
        <taxon>Solanaceae</taxon>
        <taxon>Solanoideae</taxon>
        <taxon>Solaneae</taxon>
        <taxon>Solanum</taxon>
    </lineage>
</organism>
<dbReference type="Proteomes" id="UP000824120">
    <property type="component" value="Chromosome 10"/>
</dbReference>
<comment type="caution">
    <text evidence="4">The sequence shown here is derived from an EMBL/GenBank/DDBJ whole genome shotgun (WGS) entry which is preliminary data.</text>
</comment>
<dbReference type="AlphaFoldDB" id="A0A9J5X792"/>
<proteinExistence type="predicted"/>
<reference evidence="4 5" key="1">
    <citation type="submission" date="2020-09" db="EMBL/GenBank/DDBJ databases">
        <title>De no assembly of potato wild relative species, Solanum commersonii.</title>
        <authorList>
            <person name="Cho K."/>
        </authorList>
    </citation>
    <scope>NUCLEOTIDE SEQUENCE [LARGE SCALE GENOMIC DNA]</scope>
    <source>
        <strain evidence="4">LZ3.2</strain>
        <tissue evidence="4">Leaf</tissue>
    </source>
</reference>
<name>A0A9J5X792_SOLCO</name>
<keyword evidence="5" id="KW-1185">Reference proteome</keyword>
<dbReference type="PANTHER" id="PTHR31973:SF189">
    <property type="entry name" value="TRANSPOSASE, MUDR, PLANT, MULE TRANSPOSASE DOMAIN PROTEIN-RELATED"/>
    <property type="match status" value="1"/>
</dbReference>
<feature type="compositionally biased region" description="Basic and acidic residues" evidence="2">
    <location>
        <begin position="379"/>
        <end position="388"/>
    </location>
</feature>
<protein>
    <recommendedName>
        <fullName evidence="3">Zinc knuckle domain-containing protein</fullName>
    </recommendedName>
</protein>
<dbReference type="EMBL" id="JACXVP010000010">
    <property type="protein sequence ID" value="KAG5583325.1"/>
    <property type="molecule type" value="Genomic_DNA"/>
</dbReference>
<feature type="region of interest" description="Disordered" evidence="2">
    <location>
        <begin position="330"/>
        <end position="390"/>
    </location>
</feature>
<feature type="region of interest" description="Disordered" evidence="2">
    <location>
        <begin position="437"/>
        <end position="469"/>
    </location>
</feature>
<accession>A0A9J5X792</accession>
<evidence type="ECO:0000256" key="1">
    <source>
        <dbReference type="SAM" id="Coils"/>
    </source>
</evidence>
<sequence>MKVNQVRKKMMKMNLIPNDYNSEELESFRLEKKREVNDQLDNFKELEKGMSFKNLEEAKRVNRRATQQALAHYFKKRVQNDPKCKVNEMRKIIDDNFRLNISYSKMKRVKRLVLEKLDAQHRWCARHIEANWSRSWSGVQMKKMFWWSAWSTYEEEFNDQLKSMGSVSKQAAKDLLWYPPQHWCRAFFDTVCKNHSCENNFTESFNKWILKARAKPIIKMLEDIRIKVMKRLKQLEEEGKRWTEKYCPYSMDLGEKFWKIDPSQAMQPPQIHKLVGRPKLKRVRENDEARKREGLWSKSRKGLQMTCGNCSAVGHNRRRCPLLQKERQVLPAPQPSEENESVFMPTPGFVASSSRQTSQQSSQASNEASGPSKSKRKNVSKDKVDAIPKRSKNSGKEIVIAPSIATVDEDEVVDGIESEDEDIVFAPRMISEEKTRLQMKKLQQQPISSRRISFRGDENGASIPTNLPYSPKKLTWKGKACVTSNQLTKDKEKKIGKLKAKRGKH</sequence>
<feature type="domain" description="Zinc knuckle" evidence="3">
    <location>
        <begin position="305"/>
        <end position="339"/>
    </location>
</feature>
<gene>
    <name evidence="4" type="ORF">H5410_053952</name>
</gene>
<feature type="coiled-coil region" evidence="1">
    <location>
        <begin position="218"/>
        <end position="245"/>
    </location>
</feature>
<dbReference type="Pfam" id="PF15288">
    <property type="entry name" value="zf-CCHC_6"/>
    <property type="match status" value="1"/>
</dbReference>
<dbReference type="InterPro" id="IPR041670">
    <property type="entry name" value="Znf-CCHC_6"/>
</dbReference>
<evidence type="ECO:0000256" key="2">
    <source>
        <dbReference type="SAM" id="MobiDB-lite"/>
    </source>
</evidence>
<evidence type="ECO:0000259" key="3">
    <source>
        <dbReference type="Pfam" id="PF15288"/>
    </source>
</evidence>
<evidence type="ECO:0000313" key="4">
    <source>
        <dbReference type="EMBL" id="KAG5583325.1"/>
    </source>
</evidence>
<evidence type="ECO:0000313" key="5">
    <source>
        <dbReference type="Proteomes" id="UP000824120"/>
    </source>
</evidence>
<feature type="compositionally biased region" description="Polar residues" evidence="2">
    <location>
        <begin position="441"/>
        <end position="451"/>
    </location>
</feature>
<dbReference type="OrthoDB" id="1299287at2759"/>
<feature type="compositionally biased region" description="Low complexity" evidence="2">
    <location>
        <begin position="351"/>
        <end position="369"/>
    </location>
</feature>
<dbReference type="PANTHER" id="PTHR31973">
    <property type="entry name" value="POLYPROTEIN, PUTATIVE-RELATED"/>
    <property type="match status" value="1"/>
</dbReference>